<reference evidence="14" key="1">
    <citation type="submission" date="2018-06" db="EMBL/GenBank/DDBJ databases">
        <authorList>
            <consortium name="PulseNet: The National Subtyping Network for Foodborne Disease Surveillance"/>
            <person name="Tarr C.L."/>
            <person name="Trees E."/>
            <person name="Katz L.S."/>
            <person name="Carleton-Romer H.A."/>
            <person name="Stroika S."/>
            <person name="Kucerova Z."/>
            <person name="Roache K.F."/>
            <person name="Sabol A.L."/>
            <person name="Besser J."/>
            <person name="Gerner-Smidt P."/>
        </authorList>
    </citation>
    <scope>NUCLEOTIDE SEQUENCE</scope>
    <source>
        <strain evidence="14">PNUSAS042222</strain>
    </source>
</reference>
<dbReference type="Gene3D" id="2.60.40.2610">
    <property type="entry name" value="Outer membrane usher protein FimD, plug domain"/>
    <property type="match status" value="1"/>
</dbReference>
<dbReference type="SUPFAM" id="SSF141729">
    <property type="entry name" value="FimD N-terminal domain-like"/>
    <property type="match status" value="1"/>
</dbReference>
<evidence type="ECO:0000313" key="14">
    <source>
        <dbReference type="EMBL" id="EBO4490516.1"/>
    </source>
</evidence>
<keyword evidence="7 9" id="KW-0472">Membrane</keyword>
<dbReference type="GO" id="GO:0009297">
    <property type="term" value="P:pilus assembly"/>
    <property type="evidence" value="ECO:0007669"/>
    <property type="project" value="InterPro"/>
</dbReference>
<dbReference type="InterPro" id="IPR025885">
    <property type="entry name" value="PapC_N"/>
</dbReference>
<keyword evidence="6 11" id="KW-0732">Signal</keyword>
<evidence type="ECO:0000256" key="3">
    <source>
        <dbReference type="ARBA" id="ARBA00022448"/>
    </source>
</evidence>
<sequence>MMNNTWKSVLCPIACGVGMLLSASPYSASGKDIEFNTDFLDVKNRDNVNIAQFSRKGFILPGVYLLQIKINGQTLPQELPINWVIPEHDPQGSEVCAEPELVTQLGIKPELAEKLVWITHGERQCLAPDSLKGMDFQADLGHSTLLVNLPQAYMEYSDVDWDPPARWDNGIPGIILDYNINNQLRHDQESGSEEQSISGNGTLGANLGAWRLRADWQASYDHRDDDENTSTLHDQSWSRYYAYRALPTLGAKLTLGESYLQSDVFDSFNYIGASVVSDDQMLPPKLRGYAPEIVGIARSNAKVKVSWQGRVLYETQVPAGPFRIQDLNQSVSGTLHVTVEEQNGQTQEFDVNTASVPFLTRPGMVRYKMALGRPQDWDHHPITGTFASAEASWGVTNGWSLYGGAIGESNYQAVALGSGKDLGVVGAVAVDITHSIAHMPQDDGFDGETLQGNSYRISYSRDFDEIDSRLTFAGYRFSEKNFMSMSDYLDAKTYHHLNAGHEKERYTVTYNQNFREQGMSAYFSYSRSTFWDSPDQSNYNLSLSWYFDLGSIKNLSASLNGYRSEYNGDKDDGVYISLSVPWGNDSISYNGAFNGSQHRNQLGYSGHSQNGDNWQLHVGQDEQGAQADGYYSHQGALTDIDLSADYEEGSYRSLGMSLRGGMTLTTQGGALHRGSLAGSTRLLVDTDGIADVPVSGSGSPTSTNIFGKAVIADVGSYSRSLARIDLNKLPEKAEATKSVVQITLTEGAIGYRHFDVVSGEKMMAVFRLADGDFPPFGAEVKNERQQQLGLVADDGNAWLAGVKAGETVKVFWDGAAQCEASLPPTFTPELLANALLLPCKMLEGPPPPTAPQKSSPLPAQPLIQEHTQTDGQLAAPVATTTQTPPIPLADNHAVNRKDRE</sequence>
<dbReference type="InterPro" id="IPR043142">
    <property type="entry name" value="PapC-like_C_sf"/>
</dbReference>
<protein>
    <submittedName>
        <fullName evidence="14">PapC/FimD family outer membrane usher protein</fullName>
    </submittedName>
</protein>
<feature type="domain" description="PapC-like C-terminal" evidence="12">
    <location>
        <begin position="767"/>
        <end position="821"/>
    </location>
</feature>
<dbReference type="Gene3D" id="2.60.40.2070">
    <property type="match status" value="1"/>
</dbReference>
<gene>
    <name evidence="14" type="ORF">DM504_02605</name>
</gene>
<dbReference type="InterPro" id="IPR000015">
    <property type="entry name" value="Fimb_usher"/>
</dbReference>
<evidence type="ECO:0000256" key="7">
    <source>
        <dbReference type="ARBA" id="ARBA00023136"/>
    </source>
</evidence>
<dbReference type="AlphaFoldDB" id="A0A5U0MQK3"/>
<feature type="region of interest" description="Disordered" evidence="10">
    <location>
        <begin position="842"/>
        <end position="900"/>
    </location>
</feature>
<keyword evidence="5 9" id="KW-0812">Transmembrane</keyword>
<dbReference type="InterPro" id="IPR018030">
    <property type="entry name" value="Fimbrial_membr_usher_CS"/>
</dbReference>
<dbReference type="InterPro" id="IPR025949">
    <property type="entry name" value="PapC-like_C"/>
</dbReference>
<evidence type="ECO:0000256" key="10">
    <source>
        <dbReference type="SAM" id="MobiDB-lite"/>
    </source>
</evidence>
<dbReference type="InterPro" id="IPR042186">
    <property type="entry name" value="FimD_plug_dom"/>
</dbReference>
<dbReference type="GO" id="GO:0015473">
    <property type="term" value="F:fimbrial usher porin activity"/>
    <property type="evidence" value="ECO:0007669"/>
    <property type="project" value="InterPro"/>
</dbReference>
<dbReference type="Gene3D" id="3.10.20.410">
    <property type="match status" value="1"/>
</dbReference>
<dbReference type="InterPro" id="IPR037224">
    <property type="entry name" value="PapC_N_sf"/>
</dbReference>
<dbReference type="Pfam" id="PF13954">
    <property type="entry name" value="PapC_N"/>
    <property type="match status" value="1"/>
</dbReference>
<feature type="chain" id="PRO_5026250145" evidence="11">
    <location>
        <begin position="29"/>
        <end position="900"/>
    </location>
</feature>
<dbReference type="GO" id="GO:0009279">
    <property type="term" value="C:cell outer membrane"/>
    <property type="evidence" value="ECO:0007669"/>
    <property type="project" value="UniProtKB-SubCell"/>
</dbReference>
<dbReference type="Pfam" id="PF00577">
    <property type="entry name" value="Usher"/>
    <property type="match status" value="1"/>
</dbReference>
<evidence type="ECO:0000256" key="9">
    <source>
        <dbReference type="RuleBase" id="RU003884"/>
    </source>
</evidence>
<feature type="compositionally biased region" description="Low complexity" evidence="10">
    <location>
        <begin position="874"/>
        <end position="883"/>
    </location>
</feature>
<keyword evidence="9" id="KW-1029">Fimbrium biogenesis</keyword>
<name>A0A5U0MQK3_SALER</name>
<comment type="subcellular location">
    <subcellularLocation>
        <location evidence="1 9">Cell outer membrane</location>
        <topology evidence="1 9">Multi-pass membrane protein</topology>
    </subcellularLocation>
</comment>
<evidence type="ECO:0000256" key="2">
    <source>
        <dbReference type="ARBA" id="ARBA00008064"/>
    </source>
</evidence>
<dbReference type="PROSITE" id="PS01151">
    <property type="entry name" value="FIMBRIAL_USHER"/>
    <property type="match status" value="1"/>
</dbReference>
<evidence type="ECO:0000256" key="1">
    <source>
        <dbReference type="ARBA" id="ARBA00004571"/>
    </source>
</evidence>
<keyword evidence="4" id="KW-1134">Transmembrane beta strand</keyword>
<evidence type="ECO:0000256" key="8">
    <source>
        <dbReference type="ARBA" id="ARBA00023237"/>
    </source>
</evidence>
<evidence type="ECO:0000256" key="6">
    <source>
        <dbReference type="ARBA" id="ARBA00022729"/>
    </source>
</evidence>
<dbReference type="PANTHER" id="PTHR30451">
    <property type="entry name" value="OUTER MEMBRANE USHER PROTEIN"/>
    <property type="match status" value="1"/>
</dbReference>
<evidence type="ECO:0000256" key="11">
    <source>
        <dbReference type="SAM" id="SignalP"/>
    </source>
</evidence>
<keyword evidence="3 9" id="KW-0813">Transport</keyword>
<dbReference type="NCBIfam" id="NF011804">
    <property type="entry name" value="PRK15273.1"/>
    <property type="match status" value="1"/>
</dbReference>
<comment type="caution">
    <text evidence="14">The sequence shown here is derived from an EMBL/GenBank/DDBJ whole genome shotgun (WGS) entry which is preliminary data.</text>
</comment>
<organism evidence="14">
    <name type="scientific">Salmonella enterica</name>
    <name type="common">Salmonella choleraesuis</name>
    <dbReference type="NCBI Taxonomy" id="28901"/>
    <lineage>
        <taxon>Bacteria</taxon>
        <taxon>Pseudomonadati</taxon>
        <taxon>Pseudomonadota</taxon>
        <taxon>Gammaproteobacteria</taxon>
        <taxon>Enterobacterales</taxon>
        <taxon>Enterobacteriaceae</taxon>
        <taxon>Salmonella</taxon>
    </lineage>
</organism>
<dbReference type="NCBIfam" id="NF011812">
    <property type="entry name" value="PRK15284.1"/>
    <property type="match status" value="1"/>
</dbReference>
<proteinExistence type="inferred from homology"/>
<evidence type="ECO:0000259" key="12">
    <source>
        <dbReference type="Pfam" id="PF13953"/>
    </source>
</evidence>
<dbReference type="EMBL" id="AAGINY010000003">
    <property type="protein sequence ID" value="EBO4490516.1"/>
    <property type="molecule type" value="Genomic_DNA"/>
</dbReference>
<keyword evidence="8 9" id="KW-0998">Cell outer membrane</keyword>
<evidence type="ECO:0000256" key="5">
    <source>
        <dbReference type="ARBA" id="ARBA00022692"/>
    </source>
</evidence>
<dbReference type="Pfam" id="PF13953">
    <property type="entry name" value="PapC_C"/>
    <property type="match status" value="1"/>
</dbReference>
<accession>A0A5U0MQK3</accession>
<evidence type="ECO:0000259" key="13">
    <source>
        <dbReference type="Pfam" id="PF13954"/>
    </source>
</evidence>
<dbReference type="Gene3D" id="2.60.40.3110">
    <property type="match status" value="1"/>
</dbReference>
<feature type="signal peptide" evidence="11">
    <location>
        <begin position="1"/>
        <end position="28"/>
    </location>
</feature>
<evidence type="ECO:0000256" key="4">
    <source>
        <dbReference type="ARBA" id="ARBA00022452"/>
    </source>
</evidence>
<comment type="similarity">
    <text evidence="2 9">Belongs to the fimbrial export usher family.</text>
</comment>
<feature type="domain" description="PapC N-terminal" evidence="13">
    <location>
        <begin position="34"/>
        <end position="181"/>
    </location>
</feature>
<dbReference type="PANTHER" id="PTHR30451:SF10">
    <property type="entry name" value="OUTER MEMBRANE USHER PROTEIN YFCU-RELATED"/>
    <property type="match status" value="1"/>
</dbReference>